<dbReference type="Proteomes" id="UP001499843">
    <property type="component" value="Unassembled WGS sequence"/>
</dbReference>
<name>A0ABP5PVA7_9ACTN</name>
<gene>
    <name evidence="2" type="ORF">GCM10009850_111400</name>
</gene>
<reference evidence="3" key="1">
    <citation type="journal article" date="2019" name="Int. J. Syst. Evol. Microbiol.">
        <title>The Global Catalogue of Microorganisms (GCM) 10K type strain sequencing project: providing services to taxonomists for standard genome sequencing and annotation.</title>
        <authorList>
            <consortium name="The Broad Institute Genomics Platform"/>
            <consortium name="The Broad Institute Genome Sequencing Center for Infectious Disease"/>
            <person name="Wu L."/>
            <person name="Ma J."/>
        </authorList>
    </citation>
    <scope>NUCLEOTIDE SEQUENCE [LARGE SCALE GENOMIC DNA]</scope>
    <source>
        <strain evidence="3">JCM 16114</strain>
    </source>
</reference>
<evidence type="ECO:0000256" key="1">
    <source>
        <dbReference type="SAM" id="MobiDB-lite"/>
    </source>
</evidence>
<accession>A0ABP5PVA7</accession>
<feature type="region of interest" description="Disordered" evidence="1">
    <location>
        <begin position="1"/>
        <end position="21"/>
    </location>
</feature>
<sequence>MIFAPPATNIGPNREKRASGTGLEVNIKEVMHMEREPLPPNMTYWTLKDSRSPNASPLVRGQRRSKSDA</sequence>
<evidence type="ECO:0000313" key="2">
    <source>
        <dbReference type="EMBL" id="GAA2215672.1"/>
    </source>
</evidence>
<keyword evidence="3" id="KW-1185">Reference proteome</keyword>
<proteinExistence type="predicted"/>
<evidence type="ECO:0000313" key="3">
    <source>
        <dbReference type="Proteomes" id="UP001499843"/>
    </source>
</evidence>
<protein>
    <submittedName>
        <fullName evidence="2">Uncharacterized protein</fullName>
    </submittedName>
</protein>
<organism evidence="2 3">
    <name type="scientific">Nonomuraea monospora</name>
    <dbReference type="NCBI Taxonomy" id="568818"/>
    <lineage>
        <taxon>Bacteria</taxon>
        <taxon>Bacillati</taxon>
        <taxon>Actinomycetota</taxon>
        <taxon>Actinomycetes</taxon>
        <taxon>Streptosporangiales</taxon>
        <taxon>Streptosporangiaceae</taxon>
        <taxon>Nonomuraea</taxon>
    </lineage>
</organism>
<comment type="caution">
    <text evidence="2">The sequence shown here is derived from an EMBL/GenBank/DDBJ whole genome shotgun (WGS) entry which is preliminary data.</text>
</comment>
<feature type="region of interest" description="Disordered" evidence="1">
    <location>
        <begin position="47"/>
        <end position="69"/>
    </location>
</feature>
<dbReference type="EMBL" id="BAAAQX010000053">
    <property type="protein sequence ID" value="GAA2215672.1"/>
    <property type="molecule type" value="Genomic_DNA"/>
</dbReference>